<evidence type="ECO:0000313" key="2">
    <source>
        <dbReference type="Proteomes" id="UP000790709"/>
    </source>
</evidence>
<proteinExistence type="predicted"/>
<reference evidence="1" key="1">
    <citation type="journal article" date="2021" name="New Phytol.">
        <title>Evolutionary innovations through gain and loss of genes in the ectomycorrhizal Boletales.</title>
        <authorList>
            <person name="Wu G."/>
            <person name="Miyauchi S."/>
            <person name="Morin E."/>
            <person name="Kuo A."/>
            <person name="Drula E."/>
            <person name="Varga T."/>
            <person name="Kohler A."/>
            <person name="Feng B."/>
            <person name="Cao Y."/>
            <person name="Lipzen A."/>
            <person name="Daum C."/>
            <person name="Hundley H."/>
            <person name="Pangilinan J."/>
            <person name="Johnson J."/>
            <person name="Barry K."/>
            <person name="LaButti K."/>
            <person name="Ng V."/>
            <person name="Ahrendt S."/>
            <person name="Min B."/>
            <person name="Choi I.G."/>
            <person name="Park H."/>
            <person name="Plett J.M."/>
            <person name="Magnuson J."/>
            <person name="Spatafora J.W."/>
            <person name="Nagy L.G."/>
            <person name="Henrissat B."/>
            <person name="Grigoriev I.V."/>
            <person name="Yang Z.L."/>
            <person name="Xu J."/>
            <person name="Martin F.M."/>
        </authorList>
    </citation>
    <scope>NUCLEOTIDE SEQUENCE</scope>
    <source>
        <strain evidence="1">KUC20120723A-06</strain>
    </source>
</reference>
<keyword evidence="2" id="KW-1185">Reference proteome</keyword>
<dbReference type="Proteomes" id="UP000790709">
    <property type="component" value="Unassembled WGS sequence"/>
</dbReference>
<accession>A0ACB8BKG0</accession>
<name>A0ACB8BKG0_9AGAM</name>
<organism evidence="1 2">
    <name type="scientific">Leucogyrophana mollusca</name>
    <dbReference type="NCBI Taxonomy" id="85980"/>
    <lineage>
        <taxon>Eukaryota</taxon>
        <taxon>Fungi</taxon>
        <taxon>Dikarya</taxon>
        <taxon>Basidiomycota</taxon>
        <taxon>Agaricomycotina</taxon>
        <taxon>Agaricomycetes</taxon>
        <taxon>Agaricomycetidae</taxon>
        <taxon>Boletales</taxon>
        <taxon>Boletales incertae sedis</taxon>
        <taxon>Leucogyrophana</taxon>
    </lineage>
</organism>
<sequence length="605" mass="66873">MEPATHFRTHRGRGNGAHDGISGPGRRTHHKNRQWVAEGSNNRSATNTPQPVSDGGEKRERGGPRGSRGRGRPPRGKFGNASTSFRRNGDLGDGSAAASEGEHSEMDDDTEVNGVEEPDLETPEDREKFWLEMVKAREVERKRAIAEGKMDDPLIPKRLEDAITMVGTCMDMCPRFERYRRERENNLFEWETVPGTKRVDHKRAVKMYERAAGDKTLPSDLRPPEVLQSTLDYLFHDLMPRGGFSPTFNFIRDRSRAVRNDFTMQHEMGPLAIECHDRCARFHILGLHLERDRPGFSIAMEEQQLMNTLQSLKEFYEDQRGRYQSPTELEMRVYHRLIHIRDQKERHEDIPSSISTHPVFELTTRFRARVQAKSAPISKNSPLVVDGQGMEIFAELAGVLREEGNVVMIYLVACILERLFGTETIEDIESIRGQISLSDIIDGYSGDAHSEQMHSPDVEPEDLGVADELEEGKGMPSALGSQPARGPQRSATLWLNETYGAKPTQSTIFNTPSQPSPFSEPPPAAPQSAFSTLTAVPNAFGTTSVFGPSAFKPQIPSPAPITNSGPDSASGSSNGVISSFGSSQTSTLSGAASLSSTLKAPGSHP</sequence>
<comment type="caution">
    <text evidence="1">The sequence shown here is derived from an EMBL/GenBank/DDBJ whole genome shotgun (WGS) entry which is preliminary data.</text>
</comment>
<gene>
    <name evidence="1" type="ORF">BV22DRAFT_410843</name>
</gene>
<dbReference type="EMBL" id="MU266396">
    <property type="protein sequence ID" value="KAH7925713.1"/>
    <property type="molecule type" value="Genomic_DNA"/>
</dbReference>
<evidence type="ECO:0000313" key="1">
    <source>
        <dbReference type="EMBL" id="KAH7925713.1"/>
    </source>
</evidence>
<protein>
    <submittedName>
        <fullName evidence="1">Uncharacterized protein</fullName>
    </submittedName>
</protein>